<protein>
    <submittedName>
        <fullName evidence="1">Uncharacterized protein</fullName>
    </submittedName>
</protein>
<dbReference type="VEuPathDB" id="FungiDB:AMAG_20218"/>
<dbReference type="AlphaFoldDB" id="A0A0L0T5T1"/>
<proteinExistence type="predicted"/>
<dbReference type="Pfam" id="PF07173">
    <property type="entry name" value="GRDP-like"/>
    <property type="match status" value="2"/>
</dbReference>
<dbReference type="EMBL" id="GG745364">
    <property type="protein sequence ID" value="KNE70036.1"/>
    <property type="molecule type" value="Genomic_DNA"/>
</dbReference>
<evidence type="ECO:0000313" key="1">
    <source>
        <dbReference type="EMBL" id="KNE70036.1"/>
    </source>
</evidence>
<dbReference type="OrthoDB" id="2684236at2759"/>
<organism evidence="1 2">
    <name type="scientific">Allomyces macrogynus (strain ATCC 38327)</name>
    <name type="common">Allomyces javanicus var. macrogynus</name>
    <dbReference type="NCBI Taxonomy" id="578462"/>
    <lineage>
        <taxon>Eukaryota</taxon>
        <taxon>Fungi</taxon>
        <taxon>Fungi incertae sedis</taxon>
        <taxon>Blastocladiomycota</taxon>
        <taxon>Blastocladiomycetes</taxon>
        <taxon>Blastocladiales</taxon>
        <taxon>Blastocladiaceae</taxon>
        <taxon>Allomyces</taxon>
    </lineage>
</organism>
<sequence length="464" mass="50139">MAATPETEKNADVAALVADIGARIESTVSRDTLLAHLVLLTVFHRQLCDNANEVKDFSFLCAAETRYLTFMDAMAKAVIEDASLVEEPPLPPVDVALIWHSHLLSPIRYADDVQRRYGRAVARVSFPLQRMAKALMGKDRADMDMARAFWAAHLPADMSFDLTLANVSENAVTARVVCPSCSNEQELSMYDYVAFRKHAQTHSCTSCGATFTAEHVAVRRFLTIVAHAPTFARIAGTQTHPKTLVFRPDDTANMADLALHLDKSTWNTHVAKLPALSTWTDVELTMTETVVRAGHGAVHRAVIDALAQYPKFLALMVARPGVPLVPTQFIDLAWHTHQLHAAAYAKDTVELTGKVANHDDSDDDGAKARIVAGAERTAEAWNEVFGEDYYRPNVLRSTTGGSVVDAASCDACDECGDTAAAVAVADTAGGRCFACVFCDVAVLDNCAAACRCVSAVGAAECRAE</sequence>
<keyword evidence="2" id="KW-1185">Reference proteome</keyword>
<dbReference type="PANTHER" id="PTHR34365">
    <property type="entry name" value="ENOLASE (DUF1399)"/>
    <property type="match status" value="1"/>
</dbReference>
<name>A0A0L0T5T1_ALLM3</name>
<dbReference type="PANTHER" id="PTHR34365:SF7">
    <property type="entry name" value="GLYCINE-RICH DOMAIN-CONTAINING PROTEIN 1"/>
    <property type="match status" value="1"/>
</dbReference>
<reference evidence="2" key="2">
    <citation type="submission" date="2009-11" db="EMBL/GenBank/DDBJ databases">
        <title>The Genome Sequence of Allomyces macrogynus strain ATCC 38327.</title>
        <authorList>
            <consortium name="The Broad Institute Genome Sequencing Platform"/>
            <person name="Russ C."/>
            <person name="Cuomo C."/>
            <person name="Shea T."/>
            <person name="Young S.K."/>
            <person name="Zeng Q."/>
            <person name="Koehrsen M."/>
            <person name="Haas B."/>
            <person name="Borodovsky M."/>
            <person name="Guigo R."/>
            <person name="Alvarado L."/>
            <person name="Berlin A."/>
            <person name="Borenstein D."/>
            <person name="Chen Z."/>
            <person name="Engels R."/>
            <person name="Freedman E."/>
            <person name="Gellesch M."/>
            <person name="Goldberg J."/>
            <person name="Griggs A."/>
            <person name="Gujja S."/>
            <person name="Heiman D."/>
            <person name="Hepburn T."/>
            <person name="Howarth C."/>
            <person name="Jen D."/>
            <person name="Larson L."/>
            <person name="Lewis B."/>
            <person name="Mehta T."/>
            <person name="Park D."/>
            <person name="Pearson M."/>
            <person name="Roberts A."/>
            <person name="Saif S."/>
            <person name="Shenoy N."/>
            <person name="Sisk P."/>
            <person name="Stolte C."/>
            <person name="Sykes S."/>
            <person name="Walk T."/>
            <person name="White J."/>
            <person name="Yandava C."/>
            <person name="Burger G."/>
            <person name="Gray M.W."/>
            <person name="Holland P.W.H."/>
            <person name="King N."/>
            <person name="Lang F.B.F."/>
            <person name="Roger A.J."/>
            <person name="Ruiz-Trillo I."/>
            <person name="Lander E."/>
            <person name="Nusbaum C."/>
        </authorList>
    </citation>
    <scope>NUCLEOTIDE SEQUENCE [LARGE SCALE GENOMIC DNA]</scope>
    <source>
        <strain evidence="2">ATCC 38327</strain>
    </source>
</reference>
<dbReference type="STRING" id="578462.A0A0L0T5T1"/>
<accession>A0A0L0T5T1</accession>
<dbReference type="Proteomes" id="UP000054350">
    <property type="component" value="Unassembled WGS sequence"/>
</dbReference>
<reference evidence="1 2" key="1">
    <citation type="submission" date="2009-11" db="EMBL/GenBank/DDBJ databases">
        <title>Annotation of Allomyces macrogynus ATCC 38327.</title>
        <authorList>
            <consortium name="The Broad Institute Genome Sequencing Platform"/>
            <person name="Russ C."/>
            <person name="Cuomo C."/>
            <person name="Burger G."/>
            <person name="Gray M.W."/>
            <person name="Holland P.W.H."/>
            <person name="King N."/>
            <person name="Lang F.B.F."/>
            <person name="Roger A.J."/>
            <person name="Ruiz-Trillo I."/>
            <person name="Young S.K."/>
            <person name="Zeng Q."/>
            <person name="Gargeya S."/>
            <person name="Fitzgerald M."/>
            <person name="Haas B."/>
            <person name="Abouelleil A."/>
            <person name="Alvarado L."/>
            <person name="Arachchi H.M."/>
            <person name="Berlin A."/>
            <person name="Chapman S.B."/>
            <person name="Gearin G."/>
            <person name="Goldberg J."/>
            <person name="Griggs A."/>
            <person name="Gujja S."/>
            <person name="Hansen M."/>
            <person name="Heiman D."/>
            <person name="Howarth C."/>
            <person name="Larimer J."/>
            <person name="Lui A."/>
            <person name="MacDonald P.J.P."/>
            <person name="McCowen C."/>
            <person name="Montmayeur A."/>
            <person name="Murphy C."/>
            <person name="Neiman D."/>
            <person name="Pearson M."/>
            <person name="Priest M."/>
            <person name="Roberts A."/>
            <person name="Saif S."/>
            <person name="Shea T."/>
            <person name="Sisk P."/>
            <person name="Stolte C."/>
            <person name="Sykes S."/>
            <person name="Wortman J."/>
            <person name="Nusbaum C."/>
            <person name="Birren B."/>
        </authorList>
    </citation>
    <scope>NUCLEOTIDE SEQUENCE [LARGE SCALE GENOMIC DNA]</scope>
    <source>
        <strain evidence="1 2">ATCC 38327</strain>
    </source>
</reference>
<evidence type="ECO:0000313" key="2">
    <source>
        <dbReference type="Proteomes" id="UP000054350"/>
    </source>
</evidence>
<gene>
    <name evidence="1" type="ORF">AMAG_20218</name>
</gene>
<dbReference type="InterPro" id="IPR009836">
    <property type="entry name" value="GRDP-like"/>
</dbReference>